<feature type="compositionally biased region" description="Polar residues" evidence="1">
    <location>
        <begin position="44"/>
        <end position="54"/>
    </location>
</feature>
<keyword evidence="3" id="KW-1185">Reference proteome</keyword>
<comment type="caution">
    <text evidence="2">The sequence shown here is derived from an EMBL/GenBank/DDBJ whole genome shotgun (WGS) entry which is preliminary data.</text>
</comment>
<name>A0A9W9VU11_9EURO</name>
<organism evidence="2 3">
    <name type="scientific">Penicillium cataractarum</name>
    <dbReference type="NCBI Taxonomy" id="2100454"/>
    <lineage>
        <taxon>Eukaryota</taxon>
        <taxon>Fungi</taxon>
        <taxon>Dikarya</taxon>
        <taxon>Ascomycota</taxon>
        <taxon>Pezizomycotina</taxon>
        <taxon>Eurotiomycetes</taxon>
        <taxon>Eurotiomycetidae</taxon>
        <taxon>Eurotiales</taxon>
        <taxon>Aspergillaceae</taxon>
        <taxon>Penicillium</taxon>
    </lineage>
</organism>
<reference evidence="2" key="1">
    <citation type="submission" date="2022-11" db="EMBL/GenBank/DDBJ databases">
        <authorList>
            <person name="Petersen C."/>
        </authorList>
    </citation>
    <scope>NUCLEOTIDE SEQUENCE</scope>
    <source>
        <strain evidence="2">IBT 29864</strain>
    </source>
</reference>
<evidence type="ECO:0000256" key="1">
    <source>
        <dbReference type="SAM" id="MobiDB-lite"/>
    </source>
</evidence>
<feature type="region of interest" description="Disordered" evidence="1">
    <location>
        <begin position="44"/>
        <end position="64"/>
    </location>
</feature>
<reference evidence="2" key="2">
    <citation type="journal article" date="2023" name="IMA Fungus">
        <title>Comparative genomic study of the Penicillium genus elucidates a diverse pangenome and 15 lateral gene transfer events.</title>
        <authorList>
            <person name="Petersen C."/>
            <person name="Sorensen T."/>
            <person name="Nielsen M.R."/>
            <person name="Sondergaard T.E."/>
            <person name="Sorensen J.L."/>
            <person name="Fitzpatrick D.A."/>
            <person name="Frisvad J.C."/>
            <person name="Nielsen K.L."/>
        </authorList>
    </citation>
    <scope>NUCLEOTIDE SEQUENCE</scope>
    <source>
        <strain evidence="2">IBT 29864</strain>
    </source>
</reference>
<dbReference type="AlphaFoldDB" id="A0A9W9VU11"/>
<evidence type="ECO:0000313" key="2">
    <source>
        <dbReference type="EMBL" id="KAJ5389170.1"/>
    </source>
</evidence>
<dbReference type="EMBL" id="JAPZBS010000001">
    <property type="protein sequence ID" value="KAJ5389170.1"/>
    <property type="molecule type" value="Genomic_DNA"/>
</dbReference>
<sequence>MAGSEVPLILLGWPLEPTQHIAAAKDCATYAKSVLMMPPRTQTILSGSPNNAINSADIERAGSPTKMYPLRDSLDIHRYPSPVSLPPHLAPILPAQRQGV</sequence>
<dbReference type="GeneID" id="81432346"/>
<evidence type="ECO:0000313" key="3">
    <source>
        <dbReference type="Proteomes" id="UP001147782"/>
    </source>
</evidence>
<dbReference type="Proteomes" id="UP001147782">
    <property type="component" value="Unassembled WGS sequence"/>
</dbReference>
<proteinExistence type="predicted"/>
<gene>
    <name evidence="2" type="ORF">N7496_000238</name>
</gene>
<dbReference type="RefSeq" id="XP_056559898.1">
    <property type="nucleotide sequence ID" value="XM_056693169.1"/>
</dbReference>
<accession>A0A9W9VU11</accession>
<protein>
    <submittedName>
        <fullName evidence="2">Uncharacterized protein</fullName>
    </submittedName>
</protein>